<dbReference type="PANTHER" id="PTHR30213">
    <property type="entry name" value="INNER MEMBRANE PROTEIN YHJD"/>
    <property type="match status" value="1"/>
</dbReference>
<feature type="transmembrane region" description="Helical" evidence="6">
    <location>
        <begin position="40"/>
        <end position="69"/>
    </location>
</feature>
<gene>
    <name evidence="7" type="primary">yhjD</name>
    <name evidence="7" type="ORF">F8M49_04130</name>
</gene>
<sequence>MADASAEKKPGFLDRQRAAHPWLDHTVRTGLRYQDNKGDYYAAGITYFTVLALVPIVMVAFSIAGFVLAGRPGTLEQIQDVIAENIPGQLGDTVQSLIDSAIDSRGAVGLIGLLAASYAGLGWMANLRDGLTAMWDHPRDKGNFLVSKLHDAVALLGLGLAMIVSLGLSAVSRGSIMAKLVELLNLENVVGVGVGLRIAALLIALCATWAVFTWVIARLPREPVTLRSAAQAGLIGAIGFEVFKQVGSIYLEAVLGGPAGVAFGPILGVLVFANLTAKLLLLCTAWAASKKENLALAHVPAPEPATITPRLEVHQGPGVRGGLTLVGAGLLGGALLGSRRRTRK</sequence>
<name>A0ABU3WLH9_9NOCA</name>
<keyword evidence="8" id="KW-1185">Reference proteome</keyword>
<keyword evidence="4 6" id="KW-1133">Transmembrane helix</keyword>
<dbReference type="Proteomes" id="UP001275440">
    <property type="component" value="Unassembled WGS sequence"/>
</dbReference>
<keyword evidence="2" id="KW-1003">Cell membrane</keyword>
<evidence type="ECO:0000256" key="1">
    <source>
        <dbReference type="ARBA" id="ARBA00004651"/>
    </source>
</evidence>
<dbReference type="Pfam" id="PF03631">
    <property type="entry name" value="Virul_fac_BrkB"/>
    <property type="match status" value="1"/>
</dbReference>
<evidence type="ECO:0000313" key="7">
    <source>
        <dbReference type="EMBL" id="MDV2474813.1"/>
    </source>
</evidence>
<evidence type="ECO:0000256" key="6">
    <source>
        <dbReference type="SAM" id="Phobius"/>
    </source>
</evidence>
<dbReference type="PANTHER" id="PTHR30213:SF1">
    <property type="entry name" value="INNER MEMBRANE PROTEIN YHJD"/>
    <property type="match status" value="1"/>
</dbReference>
<feature type="transmembrane region" description="Helical" evidence="6">
    <location>
        <begin position="250"/>
        <end position="272"/>
    </location>
</feature>
<comment type="caution">
    <text evidence="7">The sequence shown here is derived from an EMBL/GenBank/DDBJ whole genome shotgun (WGS) entry which is preliminary data.</text>
</comment>
<evidence type="ECO:0000256" key="4">
    <source>
        <dbReference type="ARBA" id="ARBA00022989"/>
    </source>
</evidence>
<feature type="transmembrane region" description="Helical" evidence="6">
    <location>
        <begin position="106"/>
        <end position="125"/>
    </location>
</feature>
<dbReference type="EMBL" id="WBMO01000001">
    <property type="protein sequence ID" value="MDV2474813.1"/>
    <property type="molecule type" value="Genomic_DNA"/>
</dbReference>
<keyword evidence="3 6" id="KW-0812">Transmembrane</keyword>
<dbReference type="InterPro" id="IPR017039">
    <property type="entry name" value="Virul_fac_BrkB"/>
</dbReference>
<proteinExistence type="predicted"/>
<keyword evidence="5 6" id="KW-0472">Membrane</keyword>
<organism evidence="7 8">
    <name type="scientific">Rhodococcus zopfii</name>
    <dbReference type="NCBI Taxonomy" id="43772"/>
    <lineage>
        <taxon>Bacteria</taxon>
        <taxon>Bacillati</taxon>
        <taxon>Actinomycetota</taxon>
        <taxon>Actinomycetes</taxon>
        <taxon>Mycobacteriales</taxon>
        <taxon>Nocardiaceae</taxon>
        <taxon>Rhodococcus</taxon>
    </lineage>
</organism>
<evidence type="ECO:0000256" key="2">
    <source>
        <dbReference type="ARBA" id="ARBA00022475"/>
    </source>
</evidence>
<evidence type="ECO:0000256" key="3">
    <source>
        <dbReference type="ARBA" id="ARBA00022692"/>
    </source>
</evidence>
<comment type="subcellular location">
    <subcellularLocation>
        <location evidence="1">Cell membrane</location>
        <topology evidence="1">Multi-pass membrane protein</topology>
    </subcellularLocation>
</comment>
<accession>A0ABU3WLH9</accession>
<feature type="transmembrane region" description="Helical" evidence="6">
    <location>
        <begin position="145"/>
        <end position="168"/>
    </location>
</feature>
<evidence type="ECO:0000313" key="8">
    <source>
        <dbReference type="Proteomes" id="UP001275440"/>
    </source>
</evidence>
<evidence type="ECO:0000256" key="5">
    <source>
        <dbReference type="ARBA" id="ARBA00023136"/>
    </source>
</evidence>
<feature type="transmembrane region" description="Helical" evidence="6">
    <location>
        <begin position="189"/>
        <end position="212"/>
    </location>
</feature>
<protein>
    <submittedName>
        <fullName evidence="7">Inner membrane protein YhjD</fullName>
    </submittedName>
</protein>
<reference evidence="7 8" key="1">
    <citation type="submission" date="2019-10" db="EMBL/GenBank/DDBJ databases">
        <title>Draft Genome Assembly of Rhodococcus zopfii DSM44189.</title>
        <authorList>
            <person name="Sutton J.M."/>
            <person name="Akob D.M."/>
            <person name="Bushman T.J."/>
        </authorList>
    </citation>
    <scope>NUCLEOTIDE SEQUENCE [LARGE SCALE GENOMIC DNA]</scope>
    <source>
        <strain evidence="7 8">DSM 44189</strain>
    </source>
</reference>
<dbReference type="InterPro" id="IPR005274">
    <property type="entry name" value="IM_pro_YhjD"/>
</dbReference>
<dbReference type="NCBIfam" id="TIGR00766">
    <property type="entry name" value="inner membrane protein YhjD"/>
    <property type="match status" value="1"/>
</dbReference>